<keyword evidence="3" id="KW-1185">Reference proteome</keyword>
<accession>A0ABY7VQI4</accession>
<dbReference type="SUPFAM" id="SSF48452">
    <property type="entry name" value="TPR-like"/>
    <property type="match status" value="1"/>
</dbReference>
<dbReference type="Gene3D" id="1.25.40.10">
    <property type="entry name" value="Tetratricopeptide repeat domain"/>
    <property type="match status" value="1"/>
</dbReference>
<dbReference type="EMBL" id="CP117811">
    <property type="protein sequence ID" value="WDE96450.1"/>
    <property type="molecule type" value="Genomic_DNA"/>
</dbReference>
<proteinExistence type="predicted"/>
<dbReference type="Proteomes" id="UP001214250">
    <property type="component" value="Chromosome 1"/>
</dbReference>
<dbReference type="InterPro" id="IPR011990">
    <property type="entry name" value="TPR-like_helical_dom_sf"/>
</dbReference>
<evidence type="ECO:0000313" key="3">
    <source>
        <dbReference type="Proteomes" id="UP001214250"/>
    </source>
</evidence>
<reference evidence="2 3" key="1">
    <citation type="submission" date="2023-02" db="EMBL/GenBank/DDBJ databases">
        <title>Genome sequence of Lentisphaera profundi SAORIC-696.</title>
        <authorList>
            <person name="Kim e."/>
            <person name="Cho J.-C."/>
            <person name="Choi A."/>
            <person name="Kang I."/>
        </authorList>
    </citation>
    <scope>NUCLEOTIDE SEQUENCE [LARGE SCALE GENOMIC DNA]</scope>
    <source>
        <strain evidence="2 3">SAORIC-696</strain>
    </source>
</reference>
<name>A0ABY7VQI4_9BACT</name>
<protein>
    <recommendedName>
        <fullName evidence="4">Tetratricopeptide repeat protein</fullName>
    </recommendedName>
</protein>
<dbReference type="RefSeq" id="WP_274150516.1">
    <property type="nucleotide sequence ID" value="NZ_CP117811.1"/>
</dbReference>
<evidence type="ECO:0000256" key="1">
    <source>
        <dbReference type="SAM" id="MobiDB-lite"/>
    </source>
</evidence>
<evidence type="ECO:0008006" key="4">
    <source>
        <dbReference type="Google" id="ProtNLM"/>
    </source>
</evidence>
<feature type="region of interest" description="Disordered" evidence="1">
    <location>
        <begin position="189"/>
        <end position="248"/>
    </location>
</feature>
<organism evidence="2 3">
    <name type="scientific">Lentisphaera profundi</name>
    <dbReference type="NCBI Taxonomy" id="1658616"/>
    <lineage>
        <taxon>Bacteria</taxon>
        <taxon>Pseudomonadati</taxon>
        <taxon>Lentisphaerota</taxon>
        <taxon>Lentisphaeria</taxon>
        <taxon>Lentisphaerales</taxon>
        <taxon>Lentisphaeraceae</taxon>
        <taxon>Lentisphaera</taxon>
    </lineage>
</organism>
<feature type="compositionally biased region" description="Gly residues" evidence="1">
    <location>
        <begin position="198"/>
        <end position="229"/>
    </location>
</feature>
<evidence type="ECO:0000313" key="2">
    <source>
        <dbReference type="EMBL" id="WDE96450.1"/>
    </source>
</evidence>
<sequence length="248" mass="27241">MRKYLLFICLSLPFMWAYYYFGAGQAYLIHDQVAELKIKGDALAAAGSWEESLKVYDEALSALGKTDLDKAKASLHLAKSRVYLNNQQIVQATKELESLMAMIHNKELTLTTNDQEKVRAALAHSLYYTAWHMRLEGVAKQFWKKDLESARQHFRLLAESKRENQSLKYNLQASIAFGLMDREALKLEPLPETDSGRGSQGVGAGRGAVGQQAGQGQGEGEGEGLGQGEGEQDARGSGLGERPEGTGS</sequence>
<gene>
    <name evidence="2" type="ORF">PQO03_00535</name>
</gene>